<evidence type="ECO:0000313" key="3">
    <source>
        <dbReference type="EMBL" id="CAH1973536.1"/>
    </source>
</evidence>
<name>A0A9P0P700_ACAOB</name>
<dbReference type="OrthoDB" id="10255013at2759"/>
<dbReference type="GO" id="GO:0016192">
    <property type="term" value="P:vesicle-mediated transport"/>
    <property type="evidence" value="ECO:0007669"/>
    <property type="project" value="InterPro"/>
</dbReference>
<evidence type="ECO:0000313" key="4">
    <source>
        <dbReference type="Proteomes" id="UP001152888"/>
    </source>
</evidence>
<accession>A0A9P0P700</accession>
<dbReference type="AlphaFoldDB" id="A0A9P0P700"/>
<dbReference type="Pfam" id="PF00804">
    <property type="entry name" value="Syntaxin"/>
    <property type="match status" value="1"/>
</dbReference>
<dbReference type="Proteomes" id="UP001152888">
    <property type="component" value="Unassembled WGS sequence"/>
</dbReference>
<dbReference type="InterPro" id="IPR006011">
    <property type="entry name" value="Syntaxin_N"/>
</dbReference>
<gene>
    <name evidence="3" type="ORF">ACAOBT_LOCUS10605</name>
</gene>
<evidence type="ECO:0000259" key="2">
    <source>
        <dbReference type="Pfam" id="PF00804"/>
    </source>
</evidence>
<feature type="coiled-coil region" evidence="1">
    <location>
        <begin position="35"/>
        <end position="62"/>
    </location>
</feature>
<dbReference type="Gene3D" id="1.20.58.70">
    <property type="match status" value="1"/>
</dbReference>
<dbReference type="InterPro" id="IPR010989">
    <property type="entry name" value="SNARE"/>
</dbReference>
<reference evidence="3" key="1">
    <citation type="submission" date="2022-03" db="EMBL/GenBank/DDBJ databases">
        <authorList>
            <person name="Sayadi A."/>
        </authorList>
    </citation>
    <scope>NUCLEOTIDE SEQUENCE</scope>
</reference>
<comment type="caution">
    <text evidence="3">The sequence shown here is derived from an EMBL/GenBank/DDBJ whole genome shotgun (WGS) entry which is preliminary data.</text>
</comment>
<organism evidence="3 4">
    <name type="scientific">Acanthoscelides obtectus</name>
    <name type="common">Bean weevil</name>
    <name type="synonym">Bruchus obtectus</name>
    <dbReference type="NCBI Taxonomy" id="200917"/>
    <lineage>
        <taxon>Eukaryota</taxon>
        <taxon>Metazoa</taxon>
        <taxon>Ecdysozoa</taxon>
        <taxon>Arthropoda</taxon>
        <taxon>Hexapoda</taxon>
        <taxon>Insecta</taxon>
        <taxon>Pterygota</taxon>
        <taxon>Neoptera</taxon>
        <taxon>Endopterygota</taxon>
        <taxon>Coleoptera</taxon>
        <taxon>Polyphaga</taxon>
        <taxon>Cucujiformia</taxon>
        <taxon>Chrysomeloidea</taxon>
        <taxon>Chrysomelidae</taxon>
        <taxon>Bruchinae</taxon>
        <taxon>Bruchini</taxon>
        <taxon>Acanthoscelides</taxon>
    </lineage>
</organism>
<dbReference type="EMBL" id="CAKOFQ010006810">
    <property type="protein sequence ID" value="CAH1973536.1"/>
    <property type="molecule type" value="Genomic_DNA"/>
</dbReference>
<protein>
    <recommendedName>
        <fullName evidence="2">Syntaxin N-terminal domain-containing protein</fullName>
    </recommendedName>
</protein>
<dbReference type="SUPFAM" id="SSF47661">
    <property type="entry name" value="t-snare proteins"/>
    <property type="match status" value="1"/>
</dbReference>
<feature type="domain" description="Syntaxin N-terminal" evidence="2">
    <location>
        <begin position="34"/>
        <end position="71"/>
    </location>
</feature>
<proteinExistence type="predicted"/>
<dbReference type="GO" id="GO:0016020">
    <property type="term" value="C:membrane"/>
    <property type="evidence" value="ECO:0007669"/>
    <property type="project" value="InterPro"/>
</dbReference>
<evidence type="ECO:0000256" key="1">
    <source>
        <dbReference type="SAM" id="Coils"/>
    </source>
</evidence>
<sequence length="91" mass="10217">MTKDRLAALVAAQSDDDDVGPDDVAVNVEGRDGFMDAFFQEVEEIRDMIDKIQANVEEVKKKHSAILSAPQSDESEYLLLYVHLFVKVIYA</sequence>
<keyword evidence="4" id="KW-1185">Reference proteome</keyword>
<keyword evidence="1" id="KW-0175">Coiled coil</keyword>